<dbReference type="EMBL" id="FPBV01000003">
    <property type="protein sequence ID" value="SFU54692.1"/>
    <property type="molecule type" value="Genomic_DNA"/>
</dbReference>
<dbReference type="GO" id="GO:0008270">
    <property type="term" value="F:zinc ion binding"/>
    <property type="evidence" value="ECO:0007669"/>
    <property type="project" value="InterPro"/>
</dbReference>
<dbReference type="Pfam" id="PF01116">
    <property type="entry name" value="F_bP_aldolase"/>
    <property type="match status" value="1"/>
</dbReference>
<dbReference type="InterPro" id="IPR050246">
    <property type="entry name" value="Class_II_FBP_aldolase"/>
</dbReference>
<keyword evidence="4" id="KW-1185">Reference proteome</keyword>
<dbReference type="PANTHER" id="PTHR30304">
    <property type="entry name" value="D-TAGATOSE-1,6-BISPHOSPHATE ALDOLASE"/>
    <property type="match status" value="1"/>
</dbReference>
<protein>
    <submittedName>
        <fullName evidence="3">Fructose-bisphosphate aldolase, class II</fullName>
    </submittedName>
</protein>
<organism evidence="3 4">
    <name type="scientific">Alicyclobacillus macrosporangiidus</name>
    <dbReference type="NCBI Taxonomy" id="392015"/>
    <lineage>
        <taxon>Bacteria</taxon>
        <taxon>Bacillati</taxon>
        <taxon>Bacillota</taxon>
        <taxon>Bacilli</taxon>
        <taxon>Bacillales</taxon>
        <taxon>Alicyclobacillaceae</taxon>
        <taxon>Alicyclobacillus</taxon>
    </lineage>
</organism>
<dbReference type="STRING" id="392015.SAMN05421543_103187"/>
<dbReference type="GO" id="GO:0005975">
    <property type="term" value="P:carbohydrate metabolic process"/>
    <property type="evidence" value="ECO:0007669"/>
    <property type="project" value="InterPro"/>
</dbReference>
<dbReference type="SUPFAM" id="SSF51569">
    <property type="entry name" value="Aldolase"/>
    <property type="match status" value="1"/>
</dbReference>
<evidence type="ECO:0000256" key="2">
    <source>
        <dbReference type="SAM" id="MobiDB-lite"/>
    </source>
</evidence>
<gene>
    <name evidence="3" type="ORF">SAMN05421543_103187</name>
</gene>
<evidence type="ECO:0000256" key="1">
    <source>
        <dbReference type="ARBA" id="ARBA00001947"/>
    </source>
</evidence>
<evidence type="ECO:0000313" key="4">
    <source>
        <dbReference type="Proteomes" id="UP000183508"/>
    </source>
</evidence>
<dbReference type="RefSeq" id="WP_074950070.1">
    <property type="nucleotide sequence ID" value="NZ_FPBV01000003.1"/>
</dbReference>
<dbReference type="Proteomes" id="UP000183508">
    <property type="component" value="Unassembled WGS sequence"/>
</dbReference>
<accession>A0A1I7H251</accession>
<dbReference type="GO" id="GO:0016832">
    <property type="term" value="F:aldehyde-lyase activity"/>
    <property type="evidence" value="ECO:0007669"/>
    <property type="project" value="InterPro"/>
</dbReference>
<dbReference type="NCBIfam" id="TIGR00167">
    <property type="entry name" value="cbbA"/>
    <property type="match status" value="1"/>
</dbReference>
<sequence length="350" mass="35910">MASDGRDPAGTGFVRGTGLQTAGAAQAPARFAPFGPMLRQAAARGYAVAAFNVYDLATFRAAVAAARRRKAPVILALGERYFHLMRPRTAVALLRSLLEEEGAAEEGLAIGLHLDHAASPEHCLEAIEAGFSSVMIDASHLPFEENVRVTKVVVAAAHARGAGVEAELGGIAAGEASHEFSSGTEALTDPEQAAAFVAATGVDALAVSVGTVHGLYRGEPHIDLPRLAAIRARVDVPLVLHGGSGTPADLLKAAIARGVAKVNVNTEISLAAVRRIAGTVAERPKAHLSELTVVAEGAAQEVMEAYIDRFLWPGPDADSGAPGDGGAVGPETLQARATEGPAVGGQAVER</sequence>
<comment type="cofactor">
    <cofactor evidence="1">
        <name>Zn(2+)</name>
        <dbReference type="ChEBI" id="CHEBI:29105"/>
    </cofactor>
</comment>
<feature type="region of interest" description="Disordered" evidence="2">
    <location>
        <begin position="318"/>
        <end position="350"/>
    </location>
</feature>
<name>A0A1I7H251_9BACL</name>
<reference evidence="4" key="1">
    <citation type="submission" date="2016-10" db="EMBL/GenBank/DDBJ databases">
        <authorList>
            <person name="Varghese N."/>
        </authorList>
    </citation>
    <scope>NUCLEOTIDE SEQUENCE [LARGE SCALE GENOMIC DNA]</scope>
    <source>
        <strain evidence="4">DSM 17980</strain>
    </source>
</reference>
<dbReference type="PANTHER" id="PTHR30304:SF0">
    <property type="entry name" value="D-TAGATOSE-1,6-BISPHOSPHATE ALDOLASE SUBUNIT GATY-RELATED"/>
    <property type="match status" value="1"/>
</dbReference>
<dbReference type="Gene3D" id="3.20.20.70">
    <property type="entry name" value="Aldolase class I"/>
    <property type="match status" value="1"/>
</dbReference>
<dbReference type="AlphaFoldDB" id="A0A1I7H251"/>
<dbReference type="InterPro" id="IPR013785">
    <property type="entry name" value="Aldolase_TIM"/>
</dbReference>
<evidence type="ECO:0000313" key="3">
    <source>
        <dbReference type="EMBL" id="SFU54692.1"/>
    </source>
</evidence>
<dbReference type="InterPro" id="IPR000771">
    <property type="entry name" value="FBA_II"/>
</dbReference>
<proteinExistence type="predicted"/>